<dbReference type="PANTHER" id="PTHR38033">
    <property type="entry name" value="MEMBRANE PROTEIN-RELATED"/>
    <property type="match status" value="1"/>
</dbReference>
<evidence type="ECO:0000313" key="2">
    <source>
        <dbReference type="EMBL" id="SYX91954.1"/>
    </source>
</evidence>
<sequence length="226" mass="24960">MSRPAQKAPASSVDIDALLMDTYLLVVELRACEAVQIGPELWQRCAAQIQQVREALDAAGMDQRSIDGISQAQCALLDETILGCAQDEVHTKWTEQTLQARFFNHHQAGESLYEDMRTLLREPAANPQVLTVFQRVLMMGFLGRYRDINDPERQQLLATLTAQVGPLDLTQSVITQPVTGLRHRVLSRLQRPLLHGVAAALLLVGTWWGLDEGLGRTLATLVGTPG</sequence>
<accession>A0A383RZ88</accession>
<dbReference type="Proteomes" id="UP000263595">
    <property type="component" value="Unassembled WGS sequence"/>
</dbReference>
<reference evidence="3" key="1">
    <citation type="submission" date="2018-08" db="EMBL/GenBank/DDBJ databases">
        <authorList>
            <person name="Blom J."/>
        </authorList>
    </citation>
    <scope>NUCLEOTIDE SEQUENCE [LARGE SCALE GENOMIC DNA]</scope>
    <source>
        <strain evidence="3">CCOS 865</strain>
    </source>
</reference>
<dbReference type="NCBIfam" id="TIGR03349">
    <property type="entry name" value="IV_VI_DotU"/>
    <property type="match status" value="1"/>
</dbReference>
<dbReference type="Pfam" id="PF09850">
    <property type="entry name" value="DotU"/>
    <property type="match status" value="1"/>
</dbReference>
<dbReference type="PANTHER" id="PTHR38033:SF1">
    <property type="entry name" value="DOTU FAMILY TYPE IV_VI SECRETION SYSTEM PROTEIN"/>
    <property type="match status" value="1"/>
</dbReference>
<gene>
    <name evidence="2" type="ORF">CCOS865_04234</name>
</gene>
<evidence type="ECO:0000259" key="1">
    <source>
        <dbReference type="Pfam" id="PF09850"/>
    </source>
</evidence>
<keyword evidence="3" id="KW-1185">Reference proteome</keyword>
<dbReference type="InterPro" id="IPR038522">
    <property type="entry name" value="T4/T6SS_DotU_sf"/>
</dbReference>
<proteinExistence type="predicted"/>
<protein>
    <recommendedName>
        <fullName evidence="1">Type IV / VI secretion system DotU domain-containing protein</fullName>
    </recommendedName>
</protein>
<name>A0A383RZ88_9PSED</name>
<dbReference type="NCBIfam" id="NF038239">
    <property type="entry name" value="T6SS_TssL_short"/>
    <property type="match status" value="1"/>
</dbReference>
<feature type="domain" description="Type IV / VI secretion system DotU" evidence="1">
    <location>
        <begin position="15"/>
        <end position="210"/>
    </location>
</feature>
<evidence type="ECO:0000313" key="3">
    <source>
        <dbReference type="Proteomes" id="UP000263595"/>
    </source>
</evidence>
<dbReference type="EMBL" id="UNOZ01000030">
    <property type="protein sequence ID" value="SYX91954.1"/>
    <property type="molecule type" value="Genomic_DNA"/>
</dbReference>
<dbReference type="Gene3D" id="1.25.40.590">
    <property type="entry name" value="Type IV / VI secretion system, DotU"/>
    <property type="match status" value="1"/>
</dbReference>
<dbReference type="OrthoDB" id="6998040at2"/>
<dbReference type="AlphaFoldDB" id="A0A383RZ88"/>
<dbReference type="RefSeq" id="WP_119144577.1">
    <property type="nucleotide sequence ID" value="NZ_CBCSFL010000030.1"/>
</dbReference>
<organism evidence="2 3">
    <name type="scientific">Pseudomonas reidholzensis</name>
    <dbReference type="NCBI Taxonomy" id="1785162"/>
    <lineage>
        <taxon>Bacteria</taxon>
        <taxon>Pseudomonadati</taxon>
        <taxon>Pseudomonadota</taxon>
        <taxon>Gammaproteobacteria</taxon>
        <taxon>Pseudomonadales</taxon>
        <taxon>Pseudomonadaceae</taxon>
        <taxon>Pseudomonas</taxon>
    </lineage>
</organism>
<dbReference type="InterPro" id="IPR017732">
    <property type="entry name" value="T4/T6SS_DotU"/>
</dbReference>